<protein>
    <submittedName>
        <fullName evidence="1">Uncharacterized protein</fullName>
    </submittedName>
</protein>
<organism evidence="1">
    <name type="scientific">marine sediment metagenome</name>
    <dbReference type="NCBI Taxonomy" id="412755"/>
    <lineage>
        <taxon>unclassified sequences</taxon>
        <taxon>metagenomes</taxon>
        <taxon>ecological metagenomes</taxon>
    </lineage>
</organism>
<sequence>MKKLILALILMVAMGFAANEYLFTTWWADSAFQNKDYDVWEQYFCDTFTLDGLAGDTIIDIGSPAYNPAIRSLNATVDSTYYHVSFDTEKSFFHNDSFARNYLALFSPLKREYIFKTALNKVDAFVSLISASVKCCSNLAKSLKAS</sequence>
<comment type="caution">
    <text evidence="1">The sequence shown here is derived from an EMBL/GenBank/DDBJ whole genome shotgun (WGS) entry which is preliminary data.</text>
</comment>
<name>X1EV26_9ZZZZ</name>
<dbReference type="EMBL" id="BARU01000467">
    <property type="protein sequence ID" value="GAH21009.1"/>
    <property type="molecule type" value="Genomic_DNA"/>
</dbReference>
<dbReference type="AlphaFoldDB" id="X1EV26"/>
<evidence type="ECO:0000313" key="1">
    <source>
        <dbReference type="EMBL" id="GAH21009.1"/>
    </source>
</evidence>
<accession>X1EV26</accession>
<gene>
    <name evidence="1" type="ORF">S03H2_01565</name>
</gene>
<proteinExistence type="predicted"/>
<reference evidence="1" key="1">
    <citation type="journal article" date="2014" name="Front. Microbiol.">
        <title>High frequency of phylogenetically diverse reductive dehalogenase-homologous genes in deep subseafloor sedimentary metagenomes.</title>
        <authorList>
            <person name="Kawai M."/>
            <person name="Futagami T."/>
            <person name="Toyoda A."/>
            <person name="Takaki Y."/>
            <person name="Nishi S."/>
            <person name="Hori S."/>
            <person name="Arai W."/>
            <person name="Tsubouchi T."/>
            <person name="Morono Y."/>
            <person name="Uchiyama I."/>
            <person name="Ito T."/>
            <person name="Fujiyama A."/>
            <person name="Inagaki F."/>
            <person name="Takami H."/>
        </authorList>
    </citation>
    <scope>NUCLEOTIDE SEQUENCE</scope>
    <source>
        <strain evidence="1">Expedition CK06-06</strain>
    </source>
</reference>